<sequence>MSWSELFEIFPNLHGWWTDDSGDIKKIVVMVSQKYEGIPEFYFSQTLGELVVLEQEVSGEIVAW</sequence>
<proteinExistence type="predicted"/>
<name>A0AA96EM20_9VIRU</name>
<dbReference type="EMBL" id="OR343188">
    <property type="protein sequence ID" value="WNL49930.1"/>
    <property type="molecule type" value="Genomic_DNA"/>
</dbReference>
<organism evidence="1">
    <name type="scientific">Marseillevirus sp</name>
    <dbReference type="NCBI Taxonomy" id="2809551"/>
    <lineage>
        <taxon>Viruses</taxon>
        <taxon>Varidnaviria</taxon>
        <taxon>Bamfordvirae</taxon>
        <taxon>Nucleocytoviricota</taxon>
        <taxon>Megaviricetes</taxon>
        <taxon>Pimascovirales</taxon>
        <taxon>Pimascovirales incertae sedis</taxon>
        <taxon>Marseilleviridae</taxon>
        <taxon>Marseillevirus</taxon>
    </lineage>
</organism>
<gene>
    <name evidence="1" type="ORF">MarFTMF_414</name>
</gene>
<protein>
    <submittedName>
        <fullName evidence="1">Uncharacterized protein</fullName>
    </submittedName>
</protein>
<evidence type="ECO:0000313" key="1">
    <source>
        <dbReference type="EMBL" id="WNL49930.1"/>
    </source>
</evidence>
<reference evidence="1" key="1">
    <citation type="submission" date="2023-07" db="EMBL/GenBank/DDBJ databases">
        <authorList>
            <person name="Xia Y."/>
        </authorList>
    </citation>
    <scope>NUCLEOTIDE SEQUENCE</scope>
    <source>
        <strain evidence="1">F</strain>
    </source>
</reference>
<accession>A0AA96EM20</accession>